<proteinExistence type="predicted"/>
<reference evidence="1 2" key="1">
    <citation type="submission" date="2022-06" db="EMBL/GenBank/DDBJ databases">
        <title>Leptospira isolates from biofilms formed at urban environments.</title>
        <authorList>
            <person name="Ribeiro P.S."/>
            <person name="Sousa T."/>
            <person name="Carvalho N."/>
            <person name="Aburjaile F."/>
            <person name="Neves F."/>
            <person name="Oliveira D."/>
            <person name="Blanco L."/>
            <person name="Lima J."/>
            <person name="Costa F."/>
            <person name="Brenig B."/>
            <person name="Soares S."/>
            <person name="Ramos R."/>
            <person name="Goes-Neto A."/>
            <person name="Matiuzzi M."/>
            <person name="Azevedo V."/>
            <person name="Ristow P."/>
        </authorList>
    </citation>
    <scope>NUCLEOTIDE SEQUENCE [LARGE SCALE GENOMIC DNA]</scope>
    <source>
        <strain evidence="1 2">VSF25</strain>
    </source>
</reference>
<name>A0ABT3LSA1_9LEPT</name>
<keyword evidence="2" id="KW-1185">Reference proteome</keyword>
<gene>
    <name evidence="1" type="ORF">ND812_00790</name>
</gene>
<accession>A0ABT3LSA1</accession>
<dbReference type="EMBL" id="JAMQPV010000001">
    <property type="protein sequence ID" value="MCW7460611.1"/>
    <property type="molecule type" value="Genomic_DNA"/>
</dbReference>
<dbReference type="Proteomes" id="UP001209737">
    <property type="component" value="Unassembled WGS sequence"/>
</dbReference>
<evidence type="ECO:0008006" key="3">
    <source>
        <dbReference type="Google" id="ProtNLM"/>
    </source>
</evidence>
<comment type="caution">
    <text evidence="1">The sequence shown here is derived from an EMBL/GenBank/DDBJ whole genome shotgun (WGS) entry which is preliminary data.</text>
</comment>
<sequence length="128" mass="14619">MKALKNKVVLIVVILFSFMFVANCVSVQGNYAFLSEKEIDFNKDYEKKPQTIKAEYSIPFVLFPLGDTRASRMSSEVIQKACKENGVEFLTNTQINSSSYYFFLYGEVKYELVGDGWIEKQAPTKKGK</sequence>
<evidence type="ECO:0000313" key="2">
    <source>
        <dbReference type="Proteomes" id="UP001209737"/>
    </source>
</evidence>
<evidence type="ECO:0000313" key="1">
    <source>
        <dbReference type="EMBL" id="MCW7460611.1"/>
    </source>
</evidence>
<dbReference type="RefSeq" id="WP_265373844.1">
    <property type="nucleotide sequence ID" value="NZ_JAMQPV010000001.1"/>
</dbReference>
<protein>
    <recommendedName>
        <fullName evidence="3">Lipoprotein</fullName>
    </recommendedName>
</protein>
<organism evidence="1 2">
    <name type="scientific">Leptospira limi</name>
    <dbReference type="NCBI Taxonomy" id="2950023"/>
    <lineage>
        <taxon>Bacteria</taxon>
        <taxon>Pseudomonadati</taxon>
        <taxon>Spirochaetota</taxon>
        <taxon>Spirochaetia</taxon>
        <taxon>Leptospirales</taxon>
        <taxon>Leptospiraceae</taxon>
        <taxon>Leptospira</taxon>
    </lineage>
</organism>